<keyword evidence="3" id="KW-1185">Reference proteome</keyword>
<keyword evidence="1" id="KW-0472">Membrane</keyword>
<feature type="transmembrane region" description="Helical" evidence="1">
    <location>
        <begin position="6"/>
        <end position="22"/>
    </location>
</feature>
<sequence>MLIKIILCGLLIYMIYNLFMAMKVMMNHDPDGEPMSKYIGRRVLTSAIIVIIILVAVATGLITPNPRPV</sequence>
<evidence type="ECO:0000256" key="1">
    <source>
        <dbReference type="SAM" id="Phobius"/>
    </source>
</evidence>
<evidence type="ECO:0000313" key="2">
    <source>
        <dbReference type="EMBL" id="MDM7862042.1"/>
    </source>
</evidence>
<accession>A0ABT7T0T0</accession>
<comment type="caution">
    <text evidence="2">The sequence shown here is derived from an EMBL/GenBank/DDBJ whole genome shotgun (WGS) entry which is preliminary data.</text>
</comment>
<reference evidence="2 3" key="1">
    <citation type="submission" date="2023-06" db="EMBL/GenBank/DDBJ databases">
        <title>Alteromonas sp. ASW11-36 isolated from intertidal sand.</title>
        <authorList>
            <person name="Li Y."/>
        </authorList>
    </citation>
    <scope>NUCLEOTIDE SEQUENCE [LARGE SCALE GENOMIC DNA]</scope>
    <source>
        <strain evidence="2 3">ASW11-36</strain>
    </source>
</reference>
<dbReference type="RefSeq" id="WP_289366790.1">
    <property type="nucleotide sequence ID" value="NZ_JAUCBP010000013.1"/>
</dbReference>
<proteinExistence type="predicted"/>
<dbReference type="Proteomes" id="UP001234343">
    <property type="component" value="Unassembled WGS sequence"/>
</dbReference>
<organism evidence="2 3">
    <name type="scientific">Alteromonas arenosi</name>
    <dbReference type="NCBI Taxonomy" id="3055817"/>
    <lineage>
        <taxon>Bacteria</taxon>
        <taxon>Pseudomonadati</taxon>
        <taxon>Pseudomonadota</taxon>
        <taxon>Gammaproteobacteria</taxon>
        <taxon>Alteromonadales</taxon>
        <taxon>Alteromonadaceae</taxon>
        <taxon>Alteromonas/Salinimonas group</taxon>
        <taxon>Alteromonas</taxon>
    </lineage>
</organism>
<dbReference type="EMBL" id="JAUCBP010000013">
    <property type="protein sequence ID" value="MDM7862042.1"/>
    <property type="molecule type" value="Genomic_DNA"/>
</dbReference>
<keyword evidence="1" id="KW-1133">Transmembrane helix</keyword>
<name>A0ABT7T0T0_9ALTE</name>
<feature type="transmembrane region" description="Helical" evidence="1">
    <location>
        <begin position="43"/>
        <end position="63"/>
    </location>
</feature>
<dbReference type="InterPro" id="IPR021313">
    <property type="entry name" value="DUF2909"/>
</dbReference>
<protein>
    <submittedName>
        <fullName evidence="2">DUF2909 domain-containing protein</fullName>
    </submittedName>
</protein>
<gene>
    <name evidence="2" type="ORF">QTP81_15670</name>
</gene>
<dbReference type="Pfam" id="PF11137">
    <property type="entry name" value="DUF2909"/>
    <property type="match status" value="1"/>
</dbReference>
<keyword evidence="1" id="KW-0812">Transmembrane</keyword>
<evidence type="ECO:0000313" key="3">
    <source>
        <dbReference type="Proteomes" id="UP001234343"/>
    </source>
</evidence>